<reference evidence="1" key="1">
    <citation type="journal article" date="2020" name="Cell">
        <title>Large-Scale Comparative Analyses of Tick Genomes Elucidate Their Genetic Diversity and Vector Capacities.</title>
        <authorList>
            <consortium name="Tick Genome and Microbiome Consortium (TIGMIC)"/>
            <person name="Jia N."/>
            <person name="Wang J."/>
            <person name="Shi W."/>
            <person name="Du L."/>
            <person name="Sun Y."/>
            <person name="Zhan W."/>
            <person name="Jiang J.F."/>
            <person name="Wang Q."/>
            <person name="Zhang B."/>
            <person name="Ji P."/>
            <person name="Bell-Sakyi L."/>
            <person name="Cui X.M."/>
            <person name="Yuan T.T."/>
            <person name="Jiang B.G."/>
            <person name="Yang W.F."/>
            <person name="Lam T.T."/>
            <person name="Chang Q.C."/>
            <person name="Ding S.J."/>
            <person name="Wang X.J."/>
            <person name="Zhu J.G."/>
            <person name="Ruan X.D."/>
            <person name="Zhao L."/>
            <person name="Wei J.T."/>
            <person name="Ye R.Z."/>
            <person name="Que T.C."/>
            <person name="Du C.H."/>
            <person name="Zhou Y.H."/>
            <person name="Cheng J.X."/>
            <person name="Dai P.F."/>
            <person name="Guo W.B."/>
            <person name="Han X.H."/>
            <person name="Huang E.J."/>
            <person name="Li L.F."/>
            <person name="Wei W."/>
            <person name="Gao Y.C."/>
            <person name="Liu J.Z."/>
            <person name="Shao H.Z."/>
            <person name="Wang X."/>
            <person name="Wang C.C."/>
            <person name="Yang T.C."/>
            <person name="Huo Q.B."/>
            <person name="Li W."/>
            <person name="Chen H.Y."/>
            <person name="Chen S.E."/>
            <person name="Zhou L.G."/>
            <person name="Ni X.B."/>
            <person name="Tian J.H."/>
            <person name="Sheng Y."/>
            <person name="Liu T."/>
            <person name="Pan Y.S."/>
            <person name="Xia L.Y."/>
            <person name="Li J."/>
            <person name="Zhao F."/>
            <person name="Cao W.C."/>
        </authorList>
    </citation>
    <scope>NUCLEOTIDE SEQUENCE</scope>
    <source>
        <strain evidence="1">Rmic-2018</strain>
    </source>
</reference>
<dbReference type="EMBL" id="JABSTU010000009">
    <property type="protein sequence ID" value="KAH8021412.1"/>
    <property type="molecule type" value="Genomic_DNA"/>
</dbReference>
<dbReference type="AlphaFoldDB" id="A0A9J6DGS7"/>
<proteinExistence type="predicted"/>
<accession>A0A9J6DGS7</accession>
<name>A0A9J6DGS7_RHIMP</name>
<evidence type="ECO:0000313" key="1">
    <source>
        <dbReference type="EMBL" id="KAH8021412.1"/>
    </source>
</evidence>
<reference evidence="1" key="2">
    <citation type="submission" date="2021-09" db="EMBL/GenBank/DDBJ databases">
        <authorList>
            <person name="Jia N."/>
            <person name="Wang J."/>
            <person name="Shi W."/>
            <person name="Du L."/>
            <person name="Sun Y."/>
            <person name="Zhan W."/>
            <person name="Jiang J."/>
            <person name="Wang Q."/>
            <person name="Zhang B."/>
            <person name="Ji P."/>
            <person name="Sakyi L.B."/>
            <person name="Cui X."/>
            <person name="Yuan T."/>
            <person name="Jiang B."/>
            <person name="Yang W."/>
            <person name="Lam T.T.-Y."/>
            <person name="Chang Q."/>
            <person name="Ding S."/>
            <person name="Wang X."/>
            <person name="Zhu J."/>
            <person name="Ruan X."/>
            <person name="Zhao L."/>
            <person name="Wei J."/>
            <person name="Que T."/>
            <person name="Du C."/>
            <person name="Cheng J."/>
            <person name="Dai P."/>
            <person name="Han X."/>
            <person name="Huang E."/>
            <person name="Gao Y."/>
            <person name="Liu J."/>
            <person name="Shao H."/>
            <person name="Ye R."/>
            <person name="Li L."/>
            <person name="Wei W."/>
            <person name="Wang X."/>
            <person name="Wang C."/>
            <person name="Huo Q."/>
            <person name="Li W."/>
            <person name="Guo W."/>
            <person name="Chen H."/>
            <person name="Chen S."/>
            <person name="Zhou L."/>
            <person name="Zhou L."/>
            <person name="Ni X."/>
            <person name="Tian J."/>
            <person name="Zhou Y."/>
            <person name="Sheng Y."/>
            <person name="Liu T."/>
            <person name="Pan Y."/>
            <person name="Xia L."/>
            <person name="Li J."/>
            <person name="Zhao F."/>
            <person name="Cao W."/>
        </authorList>
    </citation>
    <scope>NUCLEOTIDE SEQUENCE</scope>
    <source>
        <strain evidence="1">Rmic-2018</strain>
        <tissue evidence="1">Larvae</tissue>
    </source>
</reference>
<sequence>MVNQSATFIPAVFLMHLRDPGPFCGMDKTNLEKWIKLYERVSNSYRLAFFEQKGRLVSPAKLLKDIRAHYALQVVQQCYVLILGMDVLGNPYTVIRDFTKGCGDFFYQPSLGSVQSPEEFAEGLSRGAHSLMGHVIGNPAAAVAQITGSLGQAVLSFDDHYQNVRIFSTGP</sequence>
<comment type="caution">
    <text evidence="1">The sequence shown here is derived from an EMBL/GenBank/DDBJ whole genome shotgun (WGS) entry which is preliminary data.</text>
</comment>
<organism evidence="1 2">
    <name type="scientific">Rhipicephalus microplus</name>
    <name type="common">Cattle tick</name>
    <name type="synonym">Boophilus microplus</name>
    <dbReference type="NCBI Taxonomy" id="6941"/>
    <lineage>
        <taxon>Eukaryota</taxon>
        <taxon>Metazoa</taxon>
        <taxon>Ecdysozoa</taxon>
        <taxon>Arthropoda</taxon>
        <taxon>Chelicerata</taxon>
        <taxon>Arachnida</taxon>
        <taxon>Acari</taxon>
        <taxon>Parasitiformes</taxon>
        <taxon>Ixodida</taxon>
        <taxon>Ixodoidea</taxon>
        <taxon>Ixodidae</taxon>
        <taxon>Rhipicephalinae</taxon>
        <taxon>Rhipicephalus</taxon>
        <taxon>Boophilus</taxon>
    </lineage>
</organism>
<dbReference type="PANTHER" id="PTHR16166">
    <property type="entry name" value="VACUOLAR PROTEIN SORTING-ASSOCIATED PROTEIN VPS13"/>
    <property type="match status" value="1"/>
</dbReference>
<evidence type="ECO:0000313" key="2">
    <source>
        <dbReference type="Proteomes" id="UP000821866"/>
    </source>
</evidence>
<dbReference type="InterPro" id="IPR026847">
    <property type="entry name" value="VPS13"/>
</dbReference>
<dbReference type="PANTHER" id="PTHR16166:SF146">
    <property type="entry name" value="VACUOLAR PROTEIN SORTING-ASSOCIATED PROTEIN 13A-LIKE ISOFORM X1"/>
    <property type="match status" value="1"/>
</dbReference>
<dbReference type="GO" id="GO:0045053">
    <property type="term" value="P:protein retention in Golgi apparatus"/>
    <property type="evidence" value="ECO:0007669"/>
    <property type="project" value="TreeGrafter"/>
</dbReference>
<gene>
    <name evidence="1" type="ORF">HPB51_015592</name>
</gene>
<dbReference type="VEuPathDB" id="VectorBase:LOC119174040"/>
<keyword evidence="2" id="KW-1185">Reference proteome</keyword>
<dbReference type="Proteomes" id="UP000821866">
    <property type="component" value="Chromosome 7"/>
</dbReference>
<dbReference type="GO" id="GO:0006623">
    <property type="term" value="P:protein targeting to vacuole"/>
    <property type="evidence" value="ECO:0007669"/>
    <property type="project" value="TreeGrafter"/>
</dbReference>
<protein>
    <submittedName>
        <fullName evidence="1">Uncharacterized protein</fullName>
    </submittedName>
</protein>